<dbReference type="RefSeq" id="WP_138578128.1">
    <property type="nucleotide sequence ID" value="NZ_CP040819.1"/>
</dbReference>
<protein>
    <submittedName>
        <fullName evidence="3">Alpha/beta fold hydrolase</fullName>
    </submittedName>
</protein>
<organism evidence="3 4">
    <name type="scientific">Paroceanicella profunda</name>
    <dbReference type="NCBI Taxonomy" id="2579971"/>
    <lineage>
        <taxon>Bacteria</taxon>
        <taxon>Pseudomonadati</taxon>
        <taxon>Pseudomonadota</taxon>
        <taxon>Alphaproteobacteria</taxon>
        <taxon>Rhodobacterales</taxon>
        <taxon>Paracoccaceae</taxon>
        <taxon>Paroceanicella</taxon>
    </lineage>
</organism>
<dbReference type="SUPFAM" id="SSF53474">
    <property type="entry name" value="alpha/beta-Hydrolases"/>
    <property type="match status" value="1"/>
</dbReference>
<dbReference type="PANTHER" id="PTHR32268:SF15">
    <property type="entry name" value="HOMOSERINE ACETYLTRANSFERASE FAMILY PROTEIN (AFU_ORTHOLOGUE AFUA_1G15350)"/>
    <property type="match status" value="1"/>
</dbReference>
<feature type="active site" evidence="1">
    <location>
        <position position="286"/>
    </location>
</feature>
<dbReference type="Pfam" id="PF00561">
    <property type="entry name" value="Abhydrolase_1"/>
    <property type="match status" value="1"/>
</dbReference>
<keyword evidence="3" id="KW-0614">Plasmid</keyword>
<gene>
    <name evidence="3" type="ORF">FDP22_20400</name>
</gene>
<dbReference type="GO" id="GO:0016787">
    <property type="term" value="F:hydrolase activity"/>
    <property type="evidence" value="ECO:0007669"/>
    <property type="project" value="UniProtKB-KW"/>
</dbReference>
<keyword evidence="4" id="KW-1185">Reference proteome</keyword>
<dbReference type="OrthoDB" id="9800754at2"/>
<reference evidence="3 4" key="1">
    <citation type="submission" date="2019-06" db="EMBL/GenBank/DDBJ databases">
        <title>Genome sequence of Rhodobacteraceae bacterium D4M1.</title>
        <authorList>
            <person name="Cao J."/>
        </authorList>
    </citation>
    <scope>NUCLEOTIDE SEQUENCE [LARGE SCALE GENOMIC DNA]</scope>
    <source>
        <strain evidence="3 4">D4M1</strain>
        <plasmid evidence="4">pd4m1a</plasmid>
    </source>
</reference>
<dbReference type="Gene3D" id="3.40.50.1820">
    <property type="entry name" value="alpha/beta hydrolase"/>
    <property type="match status" value="1"/>
</dbReference>
<evidence type="ECO:0000313" key="3">
    <source>
        <dbReference type="EMBL" id="QDL94217.1"/>
    </source>
</evidence>
<dbReference type="AlphaFoldDB" id="A0A5B8FJA2"/>
<feature type="domain" description="AB hydrolase-1" evidence="2">
    <location>
        <begin position="66"/>
        <end position="187"/>
    </location>
</feature>
<dbReference type="InterPro" id="IPR029058">
    <property type="entry name" value="AB_hydrolase_fold"/>
</dbReference>
<dbReference type="NCBIfam" id="NF005757">
    <property type="entry name" value="PRK07581.1"/>
    <property type="match status" value="1"/>
</dbReference>
<sequence length="343" mass="37311">MNDAPAHALFAAGDVTLHSGIVFPDMKLSYRTHGRLNARRDNVILYPTSFGAQHSDVDWLIAPGGALNPETHFIVQVDLFGNGLSSSPSNTAHEFGPAGYPLVSYHDAVRVQQRLLTEELGIARLAMVYGWSMGGMQAYHWASLFPEMVERIAVVCGSARCSPFNTVFLESVRAALTTDPAFRDGRFTSHPAAGLRAMGRVYAGWAMSHAFYRDELWRADGFPSLEAYLAGSWDTAFAHRDANNLLAQLATWQAGDISRSPAFEGDFPRAMAAITAKVLLMPGRTDAYFQQDDSAREIPLLTGARSAELVPVPSDHGHRAGNPARNAADSAFLNATVSAFLQR</sequence>
<proteinExistence type="predicted"/>
<geneLocation type="plasmid" evidence="4">
    <name>pd4m1a</name>
</geneLocation>
<dbReference type="PANTHER" id="PTHR32268">
    <property type="entry name" value="HOMOSERINE O-ACETYLTRANSFERASE"/>
    <property type="match status" value="1"/>
</dbReference>
<feature type="active site" evidence="1">
    <location>
        <position position="318"/>
    </location>
</feature>
<dbReference type="Proteomes" id="UP000305888">
    <property type="component" value="Plasmid pD4M1A"/>
</dbReference>
<evidence type="ECO:0000259" key="2">
    <source>
        <dbReference type="Pfam" id="PF00561"/>
    </source>
</evidence>
<dbReference type="EMBL" id="CP040819">
    <property type="protein sequence ID" value="QDL94217.1"/>
    <property type="molecule type" value="Genomic_DNA"/>
</dbReference>
<evidence type="ECO:0000256" key="1">
    <source>
        <dbReference type="PIRSR" id="PIRSR000443-1"/>
    </source>
</evidence>
<dbReference type="PIRSF" id="PIRSF000443">
    <property type="entry name" value="Homoser_Ac_trans"/>
    <property type="match status" value="1"/>
</dbReference>
<dbReference type="InterPro" id="IPR008220">
    <property type="entry name" value="HAT_MetX-like"/>
</dbReference>
<feature type="active site" description="Nucleophile" evidence="1">
    <location>
        <position position="132"/>
    </location>
</feature>
<accession>A0A5B8FJA2</accession>
<name>A0A5B8FJA2_9RHOB</name>
<evidence type="ECO:0000313" key="4">
    <source>
        <dbReference type="Proteomes" id="UP000305888"/>
    </source>
</evidence>
<dbReference type="GO" id="GO:0016747">
    <property type="term" value="F:acyltransferase activity, transferring groups other than amino-acyl groups"/>
    <property type="evidence" value="ECO:0007669"/>
    <property type="project" value="InterPro"/>
</dbReference>
<dbReference type="InterPro" id="IPR000073">
    <property type="entry name" value="AB_hydrolase_1"/>
</dbReference>
<keyword evidence="3" id="KW-0378">Hydrolase</keyword>
<dbReference type="KEGG" id="ppru:FDP22_20400"/>